<keyword evidence="3" id="KW-1185">Reference proteome</keyword>
<gene>
    <name evidence="2" type="ORF">NDI76_13435</name>
</gene>
<dbReference type="EMBL" id="JAMQOP010000002">
    <property type="protein sequence ID" value="MDS0299746.1"/>
    <property type="molecule type" value="Genomic_DNA"/>
</dbReference>
<proteinExistence type="predicted"/>
<organism evidence="2 3">
    <name type="scientific">Halogeometricum salsisoli</name>
    <dbReference type="NCBI Taxonomy" id="2950536"/>
    <lineage>
        <taxon>Archaea</taxon>
        <taxon>Methanobacteriati</taxon>
        <taxon>Methanobacteriota</taxon>
        <taxon>Stenosarchaea group</taxon>
        <taxon>Halobacteria</taxon>
        <taxon>Halobacteriales</taxon>
        <taxon>Haloferacaceae</taxon>
        <taxon>Halogeometricum</taxon>
    </lineage>
</organism>
<reference evidence="2 3" key="1">
    <citation type="submission" date="2022-06" db="EMBL/GenBank/DDBJ databases">
        <title>Halogeometricum sp. a new haloarchaeum isolate from saline soil.</title>
        <authorList>
            <person name="Strakova D."/>
            <person name="Galisteo C."/>
            <person name="Sanchez-Porro C."/>
            <person name="Ventosa A."/>
        </authorList>
    </citation>
    <scope>NUCLEOTIDE SEQUENCE [LARGE SCALE GENOMIC DNA]</scope>
    <source>
        <strain evidence="2 3">S1BR25-6</strain>
    </source>
</reference>
<name>A0ABU2GG22_9EURY</name>
<evidence type="ECO:0000313" key="3">
    <source>
        <dbReference type="Proteomes" id="UP001257060"/>
    </source>
</evidence>
<comment type="caution">
    <text evidence="2">The sequence shown here is derived from an EMBL/GenBank/DDBJ whole genome shotgun (WGS) entry which is preliminary data.</text>
</comment>
<protein>
    <submittedName>
        <fullName evidence="2">Uncharacterized protein</fullName>
    </submittedName>
</protein>
<accession>A0ABU2GG22</accession>
<sequence length="72" mass="7803">MSTNTRTTTESQTTATRPTPTDARSADPASADATPETTDDAASWVARCQRQFDGSDRDRLRNLADAENEAMP</sequence>
<dbReference type="RefSeq" id="WP_310924601.1">
    <property type="nucleotide sequence ID" value="NZ_JAMQOP010000002.1"/>
</dbReference>
<evidence type="ECO:0000313" key="2">
    <source>
        <dbReference type="EMBL" id="MDS0299746.1"/>
    </source>
</evidence>
<dbReference type="Proteomes" id="UP001257060">
    <property type="component" value="Unassembled WGS sequence"/>
</dbReference>
<evidence type="ECO:0000256" key="1">
    <source>
        <dbReference type="SAM" id="MobiDB-lite"/>
    </source>
</evidence>
<feature type="region of interest" description="Disordered" evidence="1">
    <location>
        <begin position="1"/>
        <end position="43"/>
    </location>
</feature>